<feature type="transmembrane region" description="Helical" evidence="1">
    <location>
        <begin position="79"/>
        <end position="95"/>
    </location>
</feature>
<comment type="caution">
    <text evidence="2">The sequence shown here is derived from an EMBL/GenBank/DDBJ whole genome shotgun (WGS) entry which is preliminary data.</text>
</comment>
<feature type="transmembrane region" description="Helical" evidence="1">
    <location>
        <begin position="101"/>
        <end position="118"/>
    </location>
</feature>
<dbReference type="EMBL" id="JABJVM010000005">
    <property type="protein sequence ID" value="MBA3926113.1"/>
    <property type="molecule type" value="Genomic_DNA"/>
</dbReference>
<feature type="transmembrane region" description="Helical" evidence="1">
    <location>
        <begin position="33"/>
        <end position="59"/>
    </location>
</feature>
<evidence type="ECO:0000313" key="2">
    <source>
        <dbReference type="EMBL" id="MBA3926113.1"/>
    </source>
</evidence>
<proteinExistence type="predicted"/>
<reference evidence="2 3" key="2">
    <citation type="submission" date="2020-08" db="EMBL/GenBank/DDBJ databases">
        <title>Listeria ohnekaius sp. nov. and Listeria portnoyii sp. nov. isolated from non-agricultural and natural environments.</title>
        <authorList>
            <person name="Weller D."/>
            <person name="Belias A.M."/>
            <person name="Liao J."/>
            <person name="Guo S."/>
            <person name="Orsi R.H."/>
            <person name="Wiedmann M."/>
        </authorList>
    </citation>
    <scope>NUCLEOTIDE SEQUENCE [LARGE SCALE GENOMIC DNA]</scope>
    <source>
        <strain evidence="2 3">FSL W9-0585</strain>
    </source>
</reference>
<accession>A0A7W1T613</accession>
<name>A0A7W1T613_9LIST</name>
<evidence type="ECO:0000256" key="1">
    <source>
        <dbReference type="SAM" id="Phobius"/>
    </source>
</evidence>
<feature type="transmembrane region" description="Helical" evidence="1">
    <location>
        <begin position="7"/>
        <end position="27"/>
    </location>
</feature>
<sequence length="180" mass="21081">MFKWMMFISSYLPLYFLITIINIPKIIDLKDNFSIITVGFLGTIGVLFIISVGALLYIFVKKPERTVMISSYEKLDDNLISYIMTYLIPLLSIDLDNVWNMIANLFLFLMIGLIYTKYDLIYLNPFLSLAGFYVYRTKSDKYVITRVKLTVLEIMKEKEIEIGSFRLANDVFVYKKIKPK</sequence>
<dbReference type="RefSeq" id="WP_181676311.1">
    <property type="nucleotide sequence ID" value="NZ_JABJVM010000005.1"/>
</dbReference>
<dbReference type="Proteomes" id="UP000548787">
    <property type="component" value="Unassembled WGS sequence"/>
</dbReference>
<evidence type="ECO:0000313" key="3">
    <source>
        <dbReference type="Proteomes" id="UP000548787"/>
    </source>
</evidence>
<dbReference type="AlphaFoldDB" id="A0A7W1T613"/>
<protein>
    <submittedName>
        <fullName evidence="2">Uncharacterized protein</fullName>
    </submittedName>
</protein>
<reference evidence="2 3" key="1">
    <citation type="submission" date="2020-05" db="EMBL/GenBank/DDBJ databases">
        <authorList>
            <person name="Carlin C.R."/>
        </authorList>
    </citation>
    <scope>NUCLEOTIDE SEQUENCE [LARGE SCALE GENOMIC DNA]</scope>
    <source>
        <strain evidence="2 3">FSL W9-0585</strain>
    </source>
</reference>
<keyword evidence="3" id="KW-1185">Reference proteome</keyword>
<gene>
    <name evidence="2" type="ORF">HPK16_07140</name>
</gene>
<keyword evidence="1" id="KW-0812">Transmembrane</keyword>
<organism evidence="2 3">
    <name type="scientific">Listeria rustica</name>
    <dbReference type="NCBI Taxonomy" id="2713503"/>
    <lineage>
        <taxon>Bacteria</taxon>
        <taxon>Bacillati</taxon>
        <taxon>Bacillota</taxon>
        <taxon>Bacilli</taxon>
        <taxon>Bacillales</taxon>
        <taxon>Listeriaceae</taxon>
        <taxon>Listeria</taxon>
    </lineage>
</organism>
<keyword evidence="1" id="KW-0472">Membrane</keyword>
<keyword evidence="1" id="KW-1133">Transmembrane helix</keyword>